<gene>
    <name evidence="1" type="ORF">BGP84_21630</name>
</gene>
<evidence type="ECO:0000313" key="1">
    <source>
        <dbReference type="EMBL" id="POG06523.1"/>
    </source>
</evidence>
<dbReference type="RefSeq" id="WP_103449867.1">
    <property type="nucleotide sequence ID" value="NZ_MINH01000021.1"/>
</dbReference>
<proteinExistence type="predicted"/>
<accession>A0A2S3WYN7</accession>
<reference evidence="1 2" key="2">
    <citation type="submission" date="2018-03" db="EMBL/GenBank/DDBJ databases">
        <title>Draft genome of Pseudomonas putida strain KH-21-114.</title>
        <authorList>
            <person name="Yoshizawa S."/>
            <person name="Khan N.H."/>
            <person name="Nishimura M."/>
            <person name="Chiura H.X."/>
            <person name="Ogura Y."/>
            <person name="Hayashi T."/>
            <person name="Kogure K."/>
        </authorList>
    </citation>
    <scope>NUCLEOTIDE SEQUENCE [LARGE SCALE GENOMIC DNA]</scope>
    <source>
        <strain evidence="1 2">KH-21-114</strain>
    </source>
</reference>
<name>A0A2S3WYN7_PSEPU</name>
<dbReference type="AlphaFoldDB" id="A0A2S3WYN7"/>
<evidence type="ECO:0008006" key="3">
    <source>
        <dbReference type="Google" id="ProtNLM"/>
    </source>
</evidence>
<comment type="caution">
    <text evidence="1">The sequence shown here is derived from an EMBL/GenBank/DDBJ whole genome shotgun (WGS) entry which is preliminary data.</text>
</comment>
<dbReference type="OrthoDB" id="5366218at2"/>
<sequence>MSANRVPRKIHAIDLSYVGQEHEILHPESLALSLSNRVSALDIGVFVYSVREKIRGAGYWVDESSLIPSRRKMVIAWLDKMWSSGTKGNSIETDVKNFEYAINWCDGYGYRDVMCTPEGAQRAYMAFTSYLYQEIASGQAKPLSCQARQTILRRVLALQFPEDYGYIIASAPPIKNRREGLEPPDEDDVKLYIDITLNIALSVSRFLVGFQAFPLRFDTNEYHTYFFPGTGKFITPLTEGEHGYSAYDYREGRLLTIEELSIAKPEARLADLRETLKRAQRVIDDANADSHHQFRVRLAGLAMKAYACLINLVVGANSGEVIQFLYEDALEVVRSPLKKELSAVKLRAKGLVVNHSIGRGPGMKLLREYLEFRSWILNGRSSELLFFHVVDGRGLPSTDFPSLENNFSTKFYNKLQGVFVSNSSKNIPPRLVRKFKSLTLHHLRHSPMLVSAVLNHTERTNAQFYSGVTDKQQKEEFGGFWASMLEAAKRFSSESQVGGIPIAAGHCDGLNDPVAEIPVVTIEPDCNSQYGCLYCIHYLVHSDEADIHKLMSFKYVVEAIRENAPNFEFSEEVLKGVIVRISFILEGISKRSKSASDLIGVMNKKVFELGILTPFWERRLQRYEKMGIYI</sequence>
<dbReference type="Proteomes" id="UP000237230">
    <property type="component" value="Unassembled WGS sequence"/>
</dbReference>
<dbReference type="EMBL" id="MINH01000021">
    <property type="protein sequence ID" value="POG06523.1"/>
    <property type="molecule type" value="Genomic_DNA"/>
</dbReference>
<organism evidence="1 2">
    <name type="scientific">Pseudomonas putida</name>
    <name type="common">Arthrobacter siderocapsulatus</name>
    <dbReference type="NCBI Taxonomy" id="303"/>
    <lineage>
        <taxon>Bacteria</taxon>
        <taxon>Pseudomonadati</taxon>
        <taxon>Pseudomonadota</taxon>
        <taxon>Gammaproteobacteria</taxon>
        <taxon>Pseudomonadales</taxon>
        <taxon>Pseudomonadaceae</taxon>
        <taxon>Pseudomonas</taxon>
    </lineage>
</organism>
<protein>
    <recommendedName>
        <fullName evidence="3">Site-specific integrase</fullName>
    </recommendedName>
</protein>
<reference evidence="1 2" key="1">
    <citation type="submission" date="2016-08" db="EMBL/GenBank/DDBJ databases">
        <authorList>
            <person name="Seilhamer J.J."/>
        </authorList>
    </citation>
    <scope>NUCLEOTIDE SEQUENCE [LARGE SCALE GENOMIC DNA]</scope>
    <source>
        <strain evidence="1 2">KH-21-114</strain>
    </source>
</reference>
<evidence type="ECO:0000313" key="2">
    <source>
        <dbReference type="Proteomes" id="UP000237230"/>
    </source>
</evidence>